<dbReference type="PROSITE" id="PS51257">
    <property type="entry name" value="PROKAR_LIPOPROTEIN"/>
    <property type="match status" value="1"/>
</dbReference>
<evidence type="ECO:0000313" key="2">
    <source>
        <dbReference type="Proteomes" id="UP001154272"/>
    </source>
</evidence>
<keyword evidence="2" id="KW-1185">Reference proteome</keyword>
<dbReference type="RefSeq" id="WP_034337697.1">
    <property type="nucleotide sequence ID" value="NZ_CAMXCH010000001.1"/>
</dbReference>
<protein>
    <submittedName>
        <fullName evidence="1">Uncharacterized protein</fullName>
    </submittedName>
</protein>
<accession>A0ABM9HK96</accession>
<evidence type="ECO:0000313" key="1">
    <source>
        <dbReference type="EMBL" id="CAI3928956.1"/>
    </source>
</evidence>
<sequence>MIKRVLTVAIAVGACIWFVTYIKSYNSNTNFNVQQRFDDIMDSAQDQAQSILKEADEKKKKAFQILKERKDTLIQQQQKELFDQR</sequence>
<name>A0ABM9HK96_9PROT</name>
<proteinExistence type="predicted"/>
<organism evidence="1 2">
    <name type="scientific">Commensalibacter papalotli</name>
    <name type="common">ex Botero et al. 2024</name>
    <dbReference type="NCBI Taxonomy" id="2972766"/>
    <lineage>
        <taxon>Bacteria</taxon>
        <taxon>Pseudomonadati</taxon>
        <taxon>Pseudomonadota</taxon>
        <taxon>Alphaproteobacteria</taxon>
        <taxon>Acetobacterales</taxon>
        <taxon>Acetobacteraceae</taxon>
    </lineage>
</organism>
<reference evidence="1" key="1">
    <citation type="submission" date="2022-10" db="EMBL/GenBank/DDBJ databases">
        <authorList>
            <person name="Botero Cardona J."/>
        </authorList>
    </citation>
    <scope>NUCLEOTIDE SEQUENCE</scope>
    <source>
        <strain evidence="1">R-83534</strain>
    </source>
</reference>
<dbReference type="Proteomes" id="UP001154272">
    <property type="component" value="Unassembled WGS sequence"/>
</dbReference>
<gene>
    <name evidence="1" type="ORF">R83534S58_LOCUS409</name>
</gene>
<comment type="caution">
    <text evidence="1">The sequence shown here is derived from an EMBL/GenBank/DDBJ whole genome shotgun (WGS) entry which is preliminary data.</text>
</comment>
<dbReference type="EMBL" id="CAMXCH010000001">
    <property type="protein sequence ID" value="CAI3928956.1"/>
    <property type="molecule type" value="Genomic_DNA"/>
</dbReference>